<protein>
    <submittedName>
        <fullName evidence="2">Uncharacterized protein</fullName>
    </submittedName>
</protein>
<feature type="compositionally biased region" description="Basic residues" evidence="1">
    <location>
        <begin position="105"/>
        <end position="116"/>
    </location>
</feature>
<feature type="compositionally biased region" description="Low complexity" evidence="1">
    <location>
        <begin position="88"/>
        <end position="100"/>
    </location>
</feature>
<evidence type="ECO:0000313" key="3">
    <source>
        <dbReference type="EMBL" id="GAA2661855.1"/>
    </source>
</evidence>
<dbReference type="InterPro" id="IPR010152">
    <property type="entry name" value="CRISPR-assoc_prot_Cas2_sub"/>
</dbReference>
<sequence>MTVIVLTHCPVGLRGFLTRWLLEISPGVFLGSPSARIRDALWDEVRQYADNGRALLAYSTNSEQGYAFRTHDHTWHPVDHEGLTLIFRPSSRPSRPSPSSGWSKASKRRRFGNQAP</sequence>
<feature type="region of interest" description="Disordered" evidence="1">
    <location>
        <begin position="87"/>
        <end position="116"/>
    </location>
</feature>
<evidence type="ECO:0000313" key="4">
    <source>
        <dbReference type="Proteomes" id="UP001500994"/>
    </source>
</evidence>
<dbReference type="CDD" id="cd09755">
    <property type="entry name" value="Cas2_I-E"/>
    <property type="match status" value="1"/>
</dbReference>
<evidence type="ECO:0000256" key="1">
    <source>
        <dbReference type="SAM" id="MobiDB-lite"/>
    </source>
</evidence>
<accession>A0ABP6DXJ8</accession>
<name>A0ABP6DXJ8_9ACTN</name>
<dbReference type="NCBIfam" id="TIGR01873">
    <property type="entry name" value="cas_CT1978"/>
    <property type="match status" value="1"/>
</dbReference>
<proteinExistence type="predicted"/>
<reference evidence="2" key="3">
    <citation type="submission" date="2023-12" db="EMBL/GenBank/DDBJ databases">
        <authorList>
            <person name="Sun Q."/>
            <person name="Inoue M."/>
        </authorList>
    </citation>
    <scope>NUCLEOTIDE SEQUENCE</scope>
    <source>
        <strain evidence="2">JCM 16374</strain>
    </source>
</reference>
<dbReference type="EMBL" id="BAAARK010000004">
    <property type="protein sequence ID" value="GAA2653973.1"/>
    <property type="molecule type" value="Genomic_DNA"/>
</dbReference>
<dbReference type="Gene3D" id="3.30.70.240">
    <property type="match status" value="1"/>
</dbReference>
<gene>
    <name evidence="2" type="ORF">GCM10009864_18730</name>
    <name evidence="3" type="ORF">GCM10009864_31680</name>
</gene>
<dbReference type="Pfam" id="PF09707">
    <property type="entry name" value="Cas_Cas2CT1978"/>
    <property type="match status" value="1"/>
</dbReference>
<organism evidence="2 4">
    <name type="scientific">Streptomyces lunalinharesii</name>
    <dbReference type="NCBI Taxonomy" id="333384"/>
    <lineage>
        <taxon>Bacteria</taxon>
        <taxon>Bacillati</taxon>
        <taxon>Actinomycetota</taxon>
        <taxon>Actinomycetes</taxon>
        <taxon>Kitasatosporales</taxon>
        <taxon>Streptomycetaceae</taxon>
        <taxon>Streptomyces</taxon>
    </lineage>
</organism>
<evidence type="ECO:0000313" key="2">
    <source>
        <dbReference type="EMBL" id="GAA2653973.1"/>
    </source>
</evidence>
<dbReference type="EMBL" id="BAAARK010000008">
    <property type="protein sequence ID" value="GAA2661855.1"/>
    <property type="molecule type" value="Genomic_DNA"/>
</dbReference>
<comment type="caution">
    <text evidence="2">The sequence shown here is derived from an EMBL/GenBank/DDBJ whole genome shotgun (WGS) entry which is preliminary data.</text>
</comment>
<keyword evidence="4" id="KW-1185">Reference proteome</keyword>
<dbReference type="RefSeq" id="WP_344574558.1">
    <property type="nucleotide sequence ID" value="NZ_BAAARK010000004.1"/>
</dbReference>
<reference evidence="3 4" key="2">
    <citation type="journal article" date="2019" name="Int. J. Syst. Evol. Microbiol.">
        <title>The Global Catalogue of Microorganisms (GCM) 10K type strain sequencing project: providing services to taxonomists for standard genome sequencing and annotation.</title>
        <authorList>
            <consortium name="The Broad Institute Genomics Platform"/>
            <consortium name="The Broad Institute Genome Sequencing Center for Infectious Disease"/>
            <person name="Wu L."/>
            <person name="Ma J."/>
        </authorList>
    </citation>
    <scope>NUCLEOTIDE SEQUENCE [LARGE SCALE GENOMIC DNA]</scope>
    <source>
        <strain evidence="3 4">JCM 16374</strain>
    </source>
</reference>
<reference evidence="2" key="1">
    <citation type="journal article" date="2014" name="Int. J. Syst. Evol. Microbiol.">
        <title>Complete genome of a new Firmicutes species belonging to the dominant human colonic microbiota ('Ruminococcus bicirculans') reveals two chromosomes and a selective capacity to utilize plant glucans.</title>
        <authorList>
            <consortium name="NISC Comparative Sequencing Program"/>
            <person name="Wegmann U."/>
            <person name="Louis P."/>
            <person name="Goesmann A."/>
            <person name="Henrissat B."/>
            <person name="Duncan S.H."/>
            <person name="Flint H.J."/>
        </authorList>
    </citation>
    <scope>NUCLEOTIDE SEQUENCE</scope>
    <source>
        <strain evidence="2">JCM 16374</strain>
    </source>
</reference>
<dbReference type="Proteomes" id="UP001500994">
    <property type="component" value="Unassembled WGS sequence"/>
</dbReference>